<proteinExistence type="predicted"/>
<sequence>MSKPIMGYVADPWCQEVPEVPQGLRPFAMEAGDELAGMRREVGGPSLPLRGAALEACSRLEILADGLGLEGFFSRPEAIVCPTASGSERVAYAGHLNGGGVDHWCVGGDLDHAFETAPEVITLLVGAGSLRGRRRPVARTVNSTIPLESLASGRFLATMSDPVESIRFEPGGAQLGTQDAGWLLARSVAKLVRCLPGDGPAVRIVFRVPAEEYWLPLLPALYQNLASPELCTPWFEETRRDRRRLRKSFTDTLKEMLGEHLHRVQVVPFDALHDVGNLLEADVAQGKKPSALGLSGALSQTDPLWEFVLRHLDGPARLVRAADVVNLLAYGRDGLAIVVDEANAACRMIGLAERFARLQPGAAARMVAIGPLGKILGGTPGPSGPFVRFRGNTSRMVVLDPEDSSKGDCLPTDRLFRELYFVR</sequence>
<gene>
    <name evidence="1" type="ORF">BKA00_007099</name>
</gene>
<name>A0A7X0L327_9ACTN</name>
<evidence type="ECO:0000313" key="2">
    <source>
        <dbReference type="Proteomes" id="UP000546324"/>
    </source>
</evidence>
<comment type="caution">
    <text evidence="1">The sequence shown here is derived from an EMBL/GenBank/DDBJ whole genome shotgun (WGS) entry which is preliminary data.</text>
</comment>
<reference evidence="1 2" key="1">
    <citation type="submission" date="2020-08" db="EMBL/GenBank/DDBJ databases">
        <title>Sequencing the genomes of 1000 actinobacteria strains.</title>
        <authorList>
            <person name="Klenk H.-P."/>
        </authorList>
    </citation>
    <scope>NUCLEOTIDE SEQUENCE [LARGE SCALE GENOMIC DNA]</scope>
    <source>
        <strain evidence="1 2">DSM 43675</strain>
    </source>
</reference>
<dbReference type="Proteomes" id="UP000546324">
    <property type="component" value="Unassembled WGS sequence"/>
</dbReference>
<dbReference type="RefSeq" id="WP_185032542.1">
    <property type="nucleotide sequence ID" value="NZ_JACHMQ010000001.1"/>
</dbReference>
<evidence type="ECO:0000313" key="1">
    <source>
        <dbReference type="EMBL" id="MBB6400185.1"/>
    </source>
</evidence>
<keyword evidence="2" id="KW-1185">Reference proteome</keyword>
<dbReference type="EMBL" id="JACHMQ010000001">
    <property type="protein sequence ID" value="MBB6400185.1"/>
    <property type="molecule type" value="Genomic_DNA"/>
</dbReference>
<dbReference type="AlphaFoldDB" id="A0A7X0L327"/>
<accession>A0A7X0L327</accession>
<organism evidence="1 2">
    <name type="scientific">Actinomadura coerulea</name>
    <dbReference type="NCBI Taxonomy" id="46159"/>
    <lineage>
        <taxon>Bacteria</taxon>
        <taxon>Bacillati</taxon>
        <taxon>Actinomycetota</taxon>
        <taxon>Actinomycetes</taxon>
        <taxon>Streptosporangiales</taxon>
        <taxon>Thermomonosporaceae</taxon>
        <taxon>Actinomadura</taxon>
    </lineage>
</organism>
<protein>
    <submittedName>
        <fullName evidence="1">Uncharacterized protein</fullName>
    </submittedName>
</protein>